<dbReference type="Gene3D" id="3.20.20.70">
    <property type="entry name" value="Aldolase class I"/>
    <property type="match status" value="1"/>
</dbReference>
<dbReference type="Pfam" id="PF04055">
    <property type="entry name" value="Radical_SAM"/>
    <property type="match status" value="1"/>
</dbReference>
<sequence>MPRSGNETSCLFGPVNSRRLGRSLGIDLVKFKTCTLNCVFCECGRTTQLSVERQVFIPAEKVLKELDTFLTSADTLAAQRAPEVLTFSGGGEPTLAANLGEIIAALKANYPQYKLCLLTNSTLLSDSQVRAEIKPVDIIIPSLNAVSAAAFQKINRPAAGITPEKILSGLLDLRREYTGQLLLEIFIVPEINDTPQELVLLREAAALLQPDGVQLNSLDRKGTEDWVQPVSAENMSKITEFFKDFNTNFYLKH</sequence>
<evidence type="ECO:0000256" key="5">
    <source>
        <dbReference type="ARBA" id="ARBA00023004"/>
    </source>
</evidence>
<evidence type="ECO:0000256" key="3">
    <source>
        <dbReference type="ARBA" id="ARBA00022691"/>
    </source>
</evidence>
<organism evidence="8 9">
    <name type="scientific">Termititenax aidoneus</name>
    <dbReference type="NCBI Taxonomy" id="2218524"/>
    <lineage>
        <taxon>Bacteria</taxon>
        <taxon>Bacillati</taxon>
        <taxon>Candidatus Margulisiibacteriota</taxon>
        <taxon>Candidatus Termititenacia</taxon>
        <taxon>Candidatus Termititenacales</taxon>
        <taxon>Candidatus Termititenacaceae</taxon>
        <taxon>Candidatus Termititenax</taxon>
    </lineage>
</organism>
<comment type="caution">
    <text evidence="8">The sequence shown here is derived from an EMBL/GenBank/DDBJ whole genome shotgun (WGS) entry which is preliminary data.</text>
</comment>
<evidence type="ECO:0000313" key="8">
    <source>
        <dbReference type="EMBL" id="GBR73472.1"/>
    </source>
</evidence>
<evidence type="ECO:0000259" key="7">
    <source>
        <dbReference type="PROSITE" id="PS51918"/>
    </source>
</evidence>
<protein>
    <submittedName>
        <fullName evidence="8">Radical SAM protein</fullName>
    </submittedName>
</protein>
<dbReference type="InterPro" id="IPR007197">
    <property type="entry name" value="rSAM"/>
</dbReference>
<dbReference type="CDD" id="cd01335">
    <property type="entry name" value="Radical_SAM"/>
    <property type="match status" value="1"/>
</dbReference>
<dbReference type="InterPro" id="IPR040084">
    <property type="entry name" value="GTPase_Obg"/>
</dbReference>
<evidence type="ECO:0000256" key="1">
    <source>
        <dbReference type="ARBA" id="ARBA00001966"/>
    </source>
</evidence>
<dbReference type="PANTHER" id="PTHR43787">
    <property type="entry name" value="FEMO COFACTOR BIOSYNTHESIS PROTEIN NIFB-RELATED"/>
    <property type="match status" value="1"/>
</dbReference>
<evidence type="ECO:0000256" key="6">
    <source>
        <dbReference type="ARBA" id="ARBA00023014"/>
    </source>
</evidence>
<dbReference type="AlphaFoldDB" id="A0A388TA48"/>
<keyword evidence="5" id="KW-0408">Iron</keyword>
<keyword evidence="2" id="KW-0004">4Fe-4S</keyword>
<dbReference type="SFLD" id="SFLDG01083">
    <property type="entry name" value="Uncharacterised_Radical_SAM_Su"/>
    <property type="match status" value="1"/>
</dbReference>
<evidence type="ECO:0000256" key="2">
    <source>
        <dbReference type="ARBA" id="ARBA00022485"/>
    </source>
</evidence>
<dbReference type="InterPro" id="IPR013785">
    <property type="entry name" value="Aldolase_TIM"/>
</dbReference>
<dbReference type="InterPro" id="IPR058240">
    <property type="entry name" value="rSAM_sf"/>
</dbReference>
<dbReference type="GO" id="GO:0051539">
    <property type="term" value="F:4 iron, 4 sulfur cluster binding"/>
    <property type="evidence" value="ECO:0007669"/>
    <property type="project" value="UniProtKB-KW"/>
</dbReference>
<keyword evidence="4" id="KW-0479">Metal-binding</keyword>
<proteinExistence type="predicted"/>
<dbReference type="GO" id="GO:0003824">
    <property type="term" value="F:catalytic activity"/>
    <property type="evidence" value="ECO:0007669"/>
    <property type="project" value="InterPro"/>
</dbReference>
<keyword evidence="3" id="KW-0949">S-adenosyl-L-methionine</keyword>
<reference evidence="8 9" key="1">
    <citation type="journal article" date="2019" name="ISME J.">
        <title>Genome analyses of uncultured TG2/ZB3 bacteria in 'Margulisbacteria' specifically attached to ectosymbiotic spirochetes of protists in the termite gut.</title>
        <authorList>
            <person name="Utami Y.D."/>
            <person name="Kuwahara H."/>
            <person name="Igai K."/>
            <person name="Murakami T."/>
            <person name="Sugaya K."/>
            <person name="Morikawa T."/>
            <person name="Nagura Y."/>
            <person name="Yuki M."/>
            <person name="Deevong P."/>
            <person name="Inoue T."/>
            <person name="Kihara K."/>
            <person name="Lo N."/>
            <person name="Yamada A."/>
            <person name="Ohkuma M."/>
            <person name="Hongoh Y."/>
        </authorList>
    </citation>
    <scope>NUCLEOTIDE SEQUENCE [LARGE SCALE GENOMIC DNA]</scope>
    <source>
        <strain evidence="8">NkOx7-01</strain>
    </source>
</reference>
<comment type="cofactor">
    <cofactor evidence="1">
        <name>[4Fe-4S] cluster</name>
        <dbReference type="ChEBI" id="CHEBI:49883"/>
    </cofactor>
</comment>
<dbReference type="Proteomes" id="UP000269352">
    <property type="component" value="Unassembled WGS sequence"/>
</dbReference>
<gene>
    <name evidence="8" type="ORF">NO1_0849</name>
</gene>
<dbReference type="PROSITE" id="PS51918">
    <property type="entry name" value="RADICAL_SAM"/>
    <property type="match status" value="1"/>
</dbReference>
<keyword evidence="9" id="KW-1185">Reference proteome</keyword>
<name>A0A388TA48_TERA1</name>
<keyword evidence="6" id="KW-0411">Iron-sulfur</keyword>
<dbReference type="SUPFAM" id="SSF102114">
    <property type="entry name" value="Radical SAM enzymes"/>
    <property type="match status" value="1"/>
</dbReference>
<evidence type="ECO:0000313" key="9">
    <source>
        <dbReference type="Proteomes" id="UP000269352"/>
    </source>
</evidence>
<dbReference type="PANTHER" id="PTHR43787:SF11">
    <property type="entry name" value="UPF0026 PROTEIN SLR1464"/>
    <property type="match status" value="1"/>
</dbReference>
<dbReference type="EMBL" id="BGZN01000011">
    <property type="protein sequence ID" value="GBR73472.1"/>
    <property type="molecule type" value="Genomic_DNA"/>
</dbReference>
<evidence type="ECO:0000256" key="4">
    <source>
        <dbReference type="ARBA" id="ARBA00022723"/>
    </source>
</evidence>
<dbReference type="GO" id="GO:0046872">
    <property type="term" value="F:metal ion binding"/>
    <property type="evidence" value="ECO:0007669"/>
    <property type="project" value="UniProtKB-KW"/>
</dbReference>
<dbReference type="SFLD" id="SFLDS00029">
    <property type="entry name" value="Radical_SAM"/>
    <property type="match status" value="1"/>
</dbReference>
<accession>A0A388TA48</accession>
<feature type="domain" description="Radical SAM core" evidence="7">
    <location>
        <begin position="16"/>
        <end position="253"/>
    </location>
</feature>